<organism evidence="5 6">
    <name type="scientific">Mytilus edulis</name>
    <name type="common">Blue mussel</name>
    <dbReference type="NCBI Taxonomy" id="6550"/>
    <lineage>
        <taxon>Eukaryota</taxon>
        <taxon>Metazoa</taxon>
        <taxon>Spiralia</taxon>
        <taxon>Lophotrochozoa</taxon>
        <taxon>Mollusca</taxon>
        <taxon>Bivalvia</taxon>
        <taxon>Autobranchia</taxon>
        <taxon>Pteriomorphia</taxon>
        <taxon>Mytilida</taxon>
        <taxon>Mytiloidea</taxon>
        <taxon>Mytilidae</taxon>
        <taxon>Mytilinae</taxon>
        <taxon>Mytilus</taxon>
    </lineage>
</organism>
<keyword evidence="6" id="KW-1185">Reference proteome</keyword>
<dbReference type="Pfam" id="PF09751">
    <property type="entry name" value="Es2"/>
    <property type="match status" value="1"/>
</dbReference>
<comment type="caution">
    <text evidence="5">The sequence shown here is derived from an EMBL/GenBank/DDBJ whole genome shotgun (WGS) entry which is preliminary data.</text>
</comment>
<dbReference type="AlphaFoldDB" id="A0A8S3PYT9"/>
<gene>
    <name evidence="5" type="ORF">MEDL_4288</name>
</gene>
<reference evidence="5" key="1">
    <citation type="submission" date="2021-03" db="EMBL/GenBank/DDBJ databases">
        <authorList>
            <person name="Bekaert M."/>
        </authorList>
    </citation>
    <scope>NUCLEOTIDE SEQUENCE</scope>
</reference>
<feature type="compositionally biased region" description="Polar residues" evidence="4">
    <location>
        <begin position="172"/>
        <end position="187"/>
    </location>
</feature>
<feature type="region of interest" description="Disordered" evidence="4">
    <location>
        <begin position="149"/>
        <end position="201"/>
    </location>
</feature>
<dbReference type="InterPro" id="IPR019148">
    <property type="entry name" value="Nuclear_protein_DGCR14_ESS-2"/>
</dbReference>
<dbReference type="PANTHER" id="PTHR12940:SF0">
    <property type="entry name" value="SPLICING FACTOR ESS-2 HOMOLOG"/>
    <property type="match status" value="1"/>
</dbReference>
<protein>
    <submittedName>
        <fullName evidence="5">DGCR14</fullName>
    </submittedName>
</protein>
<name>A0A8S3PYT9_MYTED</name>
<evidence type="ECO:0000313" key="5">
    <source>
        <dbReference type="EMBL" id="CAG2188846.1"/>
    </source>
</evidence>
<evidence type="ECO:0000256" key="3">
    <source>
        <dbReference type="ARBA" id="ARBA00023242"/>
    </source>
</evidence>
<dbReference type="OrthoDB" id="19679at2759"/>
<dbReference type="Proteomes" id="UP000683360">
    <property type="component" value="Unassembled WGS sequence"/>
</dbReference>
<evidence type="ECO:0000256" key="4">
    <source>
        <dbReference type="SAM" id="MobiDB-lite"/>
    </source>
</evidence>
<dbReference type="GO" id="GO:0071013">
    <property type="term" value="C:catalytic step 2 spliceosome"/>
    <property type="evidence" value="ECO:0007669"/>
    <property type="project" value="TreeGrafter"/>
</dbReference>
<accession>A0A8S3PYT9</accession>
<dbReference type="PANTHER" id="PTHR12940">
    <property type="entry name" value="ES-2 PROTEIN - RELATED"/>
    <property type="match status" value="1"/>
</dbReference>
<evidence type="ECO:0000313" key="6">
    <source>
        <dbReference type="Proteomes" id="UP000683360"/>
    </source>
</evidence>
<evidence type="ECO:0000256" key="1">
    <source>
        <dbReference type="ARBA" id="ARBA00004123"/>
    </source>
</evidence>
<proteinExistence type="inferred from homology"/>
<sequence>MEQSSWEEKEHLALPSVEQQAAIEGNHDIINSWKYKTRNALMYVPDGAEFSNEELVDMKKKKPRKIVHDNTRFQINPWNRNKSREMMKQAASAKAMANCGKIGHDGKEILPKPAARFGMSTTDRVASMSPAAQKLVNSRFRIRTNTDKALRDSYSPSPIHRLPGDKTPVRLTPTNTPKSVKTPNRTPGSKREGSDITSLTDNLLKLPKRKTAADFF</sequence>
<keyword evidence="3" id="KW-0539">Nucleus</keyword>
<comment type="subcellular location">
    <subcellularLocation>
        <location evidence="1">Nucleus</location>
    </subcellularLocation>
</comment>
<evidence type="ECO:0000256" key="2">
    <source>
        <dbReference type="ARBA" id="ARBA00009072"/>
    </source>
</evidence>
<comment type="similarity">
    <text evidence="2">Belongs to the ESS2 family.</text>
</comment>
<dbReference type="EMBL" id="CAJPWZ010000276">
    <property type="protein sequence ID" value="CAG2188846.1"/>
    <property type="molecule type" value="Genomic_DNA"/>
</dbReference>